<feature type="region of interest" description="Disordered" evidence="1">
    <location>
        <begin position="72"/>
        <end position="113"/>
    </location>
</feature>
<dbReference type="Proteomes" id="UP000824219">
    <property type="component" value="Linkage Group LG21"/>
</dbReference>
<organism evidence="2 3">
    <name type="scientific">Hemibagrus wyckioides</name>
    <dbReference type="NCBI Taxonomy" id="337641"/>
    <lineage>
        <taxon>Eukaryota</taxon>
        <taxon>Metazoa</taxon>
        <taxon>Chordata</taxon>
        <taxon>Craniata</taxon>
        <taxon>Vertebrata</taxon>
        <taxon>Euteleostomi</taxon>
        <taxon>Actinopterygii</taxon>
        <taxon>Neopterygii</taxon>
        <taxon>Teleostei</taxon>
        <taxon>Ostariophysi</taxon>
        <taxon>Siluriformes</taxon>
        <taxon>Bagridae</taxon>
        <taxon>Hemibagrus</taxon>
    </lineage>
</organism>
<evidence type="ECO:0000256" key="1">
    <source>
        <dbReference type="SAM" id="MobiDB-lite"/>
    </source>
</evidence>
<reference evidence="2 3" key="1">
    <citation type="submission" date="2021-06" db="EMBL/GenBank/DDBJ databases">
        <title>Chromosome-level genome assembly of the red-tail catfish (Hemibagrus wyckioides).</title>
        <authorList>
            <person name="Shao F."/>
        </authorList>
    </citation>
    <scope>NUCLEOTIDE SEQUENCE [LARGE SCALE GENOMIC DNA]</scope>
    <source>
        <strain evidence="2">EC202008001</strain>
        <tissue evidence="2">Blood</tissue>
    </source>
</reference>
<dbReference type="AlphaFoldDB" id="A0A9D3N9J6"/>
<comment type="caution">
    <text evidence="2">The sequence shown here is derived from an EMBL/GenBank/DDBJ whole genome shotgun (WGS) entry which is preliminary data.</text>
</comment>
<evidence type="ECO:0000313" key="3">
    <source>
        <dbReference type="Proteomes" id="UP000824219"/>
    </source>
</evidence>
<evidence type="ECO:0000313" key="2">
    <source>
        <dbReference type="EMBL" id="KAG7318863.1"/>
    </source>
</evidence>
<sequence length="113" mass="12319">MSPRDWASASYRRSQAVGNSMTEPVIVGLAVGGSRDLSDGNAARLLPLMVLWARYPNEVISKAPGQIILQAKDENERGGWRRKKKSPTSPQGEIKVKDLKSTVANKGRKSPFG</sequence>
<dbReference type="EMBL" id="JAHKSW010000021">
    <property type="protein sequence ID" value="KAG7318863.1"/>
    <property type="molecule type" value="Genomic_DNA"/>
</dbReference>
<proteinExistence type="predicted"/>
<name>A0A9D3N9J6_9TELE</name>
<gene>
    <name evidence="2" type="ORF">KOW79_017337</name>
</gene>
<accession>A0A9D3N9J6</accession>
<protein>
    <submittedName>
        <fullName evidence="2">Uncharacterized protein</fullName>
    </submittedName>
</protein>
<keyword evidence="3" id="KW-1185">Reference proteome</keyword>